<dbReference type="GO" id="GO:0001540">
    <property type="term" value="F:amyloid-beta binding"/>
    <property type="evidence" value="ECO:0007669"/>
    <property type="project" value="TreeGrafter"/>
</dbReference>
<comment type="similarity">
    <text evidence="2 16">Belongs to the ITM2 family.</text>
</comment>
<evidence type="ECO:0000256" key="10">
    <source>
        <dbReference type="ARBA" id="ARBA00023157"/>
    </source>
</evidence>
<proteinExistence type="inferred from homology"/>
<keyword evidence="8 16" id="KW-1133">Transmembrane helix</keyword>
<sequence length="264" mass="30836">MVKISFQQVTAQKPEKENDGDKEEIHMPYSHQDELVLPVRSKKSSFSGLWCVVPGLVIFLSGLILASVSTPCWIFYSLNKFKCPLLNLFHCRVMYEDPLFAPLLGRQELEENVGIYLDDNYEQISVPVPDFGSSDPADIIHDFHRGLTAYYDIALDKCYVIELNTTIVMPPRSLWELLVNVKRGMYLPQTYIIQEEMVVTGRVRNMRQLGPFIHRLCYGKETYRLRRRSSQKRIEKRETRNCHSIRHFENTFVVETKICDRLLL</sequence>
<feature type="compositionally biased region" description="Polar residues" evidence="17">
    <location>
        <begin position="1"/>
        <end position="11"/>
    </location>
</feature>
<evidence type="ECO:0000256" key="15">
    <source>
        <dbReference type="ARBA" id="ARBA00038611"/>
    </source>
</evidence>
<evidence type="ECO:0000313" key="19">
    <source>
        <dbReference type="Ensembl" id="ENSSANP00000040714.1"/>
    </source>
</evidence>
<feature type="transmembrane region" description="Helical" evidence="16">
    <location>
        <begin position="49"/>
        <end position="76"/>
    </location>
</feature>
<evidence type="ECO:0000256" key="7">
    <source>
        <dbReference type="ARBA" id="ARBA00022968"/>
    </source>
</evidence>
<dbReference type="GO" id="GO:0042985">
    <property type="term" value="P:negative regulation of amyloid precursor protein biosynthetic process"/>
    <property type="evidence" value="ECO:0007669"/>
    <property type="project" value="TreeGrafter"/>
</dbReference>
<evidence type="ECO:0000256" key="12">
    <source>
        <dbReference type="ARBA" id="ARBA00023228"/>
    </source>
</evidence>
<evidence type="ECO:0000256" key="2">
    <source>
        <dbReference type="ARBA" id="ARBA00006794"/>
    </source>
</evidence>
<evidence type="ECO:0000256" key="3">
    <source>
        <dbReference type="ARBA" id="ARBA00022475"/>
    </source>
</evidence>
<dbReference type="Ensembl" id="ENSSANT00000043353.1">
    <property type="protein sequence ID" value="ENSSANP00000040714.1"/>
    <property type="gene ID" value="ENSSANG00000020717.1"/>
</dbReference>
<keyword evidence="7 16" id="KW-0735">Signal-anchor</keyword>
<feature type="domain" description="BRICHOS" evidence="18">
    <location>
        <begin position="131"/>
        <end position="225"/>
    </location>
</feature>
<gene>
    <name evidence="19" type="primary">LOC107679406</name>
</gene>
<evidence type="ECO:0000313" key="20">
    <source>
        <dbReference type="Proteomes" id="UP000472260"/>
    </source>
</evidence>
<comment type="function">
    <text evidence="13">Negative regulator of amyloid-beta peptide production. May inhibit the processing of APP by blocking its access to alpha- and beta-secretase. Binding to the beta-secretase-cleaved APP C-terminal fragment is negligible, suggesting that ITM2C is a poor gamma-secretase cleavage inhibitor. May play a role in TNF-induced cell death and neuronal differentiation.</text>
</comment>
<keyword evidence="6 16" id="KW-0812">Transmembrane</keyword>
<evidence type="ECO:0000256" key="11">
    <source>
        <dbReference type="ARBA" id="ARBA00023180"/>
    </source>
</evidence>
<evidence type="ECO:0000256" key="6">
    <source>
        <dbReference type="ARBA" id="ARBA00022692"/>
    </source>
</evidence>
<dbReference type="Proteomes" id="UP000472260">
    <property type="component" value="Unassembled WGS sequence"/>
</dbReference>
<protein>
    <recommendedName>
        <fullName evidence="16">Integral membrane protein 2</fullName>
    </recommendedName>
</protein>
<dbReference type="Pfam" id="PF04089">
    <property type="entry name" value="BRICHOS"/>
    <property type="match status" value="1"/>
</dbReference>
<reference evidence="19" key="1">
    <citation type="submission" date="2025-08" db="UniProtKB">
        <authorList>
            <consortium name="Ensembl"/>
        </authorList>
    </citation>
    <scope>IDENTIFICATION</scope>
</reference>
<dbReference type="PANTHER" id="PTHR10962">
    <property type="entry name" value="INTEGRAL TRANSMEMBRANE PROTEIN 2"/>
    <property type="match status" value="1"/>
</dbReference>
<keyword evidence="3 16" id="KW-1003">Cell membrane</keyword>
<evidence type="ECO:0000256" key="16">
    <source>
        <dbReference type="RuleBase" id="RU367061"/>
    </source>
</evidence>
<dbReference type="GO" id="GO:0005794">
    <property type="term" value="C:Golgi apparatus"/>
    <property type="evidence" value="ECO:0007669"/>
    <property type="project" value="TreeGrafter"/>
</dbReference>
<dbReference type="PANTHER" id="PTHR10962:SF5">
    <property type="entry name" value="INTEGRAL MEMBRANE PROTEIN 2C"/>
    <property type="match status" value="1"/>
</dbReference>
<comment type="subcellular location">
    <subcellularLocation>
        <location evidence="1">Cell membrane</location>
        <topology evidence="1">Single-pass type II membrane protein</topology>
    </subcellularLocation>
    <subcellularLocation>
        <location evidence="14">Lysosome membrane</location>
        <topology evidence="14">Single-pass type II membrane protein</topology>
    </subcellularLocation>
    <subcellularLocation>
        <location evidence="16">Membrane</location>
        <topology evidence="16">Single-pass type II membrane protein</topology>
    </subcellularLocation>
</comment>
<evidence type="ECO:0000256" key="13">
    <source>
        <dbReference type="ARBA" id="ARBA00037782"/>
    </source>
</evidence>
<evidence type="ECO:0000256" key="4">
    <source>
        <dbReference type="ARBA" id="ARBA00022553"/>
    </source>
</evidence>
<dbReference type="SMART" id="SM01039">
    <property type="entry name" value="BRICHOS"/>
    <property type="match status" value="1"/>
</dbReference>
<keyword evidence="20" id="KW-1185">Reference proteome</keyword>
<dbReference type="GO" id="GO:0070062">
    <property type="term" value="C:extracellular exosome"/>
    <property type="evidence" value="ECO:0007669"/>
    <property type="project" value="TreeGrafter"/>
</dbReference>
<feature type="compositionally biased region" description="Basic and acidic residues" evidence="17">
    <location>
        <begin position="13"/>
        <end position="23"/>
    </location>
</feature>
<keyword evidence="4" id="KW-0597">Phosphoprotein</keyword>
<evidence type="ECO:0000259" key="18">
    <source>
        <dbReference type="PROSITE" id="PS50869"/>
    </source>
</evidence>
<evidence type="ECO:0000256" key="1">
    <source>
        <dbReference type="ARBA" id="ARBA00004401"/>
    </source>
</evidence>
<comment type="subunit">
    <text evidence="15">Interacts with BACE1. Interacts with APP. Interacts with STMN2.</text>
</comment>
<evidence type="ECO:0000256" key="9">
    <source>
        <dbReference type="ARBA" id="ARBA00023136"/>
    </source>
</evidence>
<evidence type="ECO:0000256" key="8">
    <source>
        <dbReference type="ARBA" id="ARBA00022989"/>
    </source>
</evidence>
<keyword evidence="10" id="KW-1015">Disulfide bond</keyword>
<dbReference type="InterPro" id="IPR040145">
    <property type="entry name" value="ITM2"/>
</dbReference>
<keyword evidence="5" id="KW-0165">Cleavage on pair of basic residues</keyword>
<name>A0A671N878_9TELE</name>
<keyword evidence="9 16" id="KW-0472">Membrane</keyword>
<dbReference type="GO" id="GO:0005765">
    <property type="term" value="C:lysosomal membrane"/>
    <property type="evidence" value="ECO:0007669"/>
    <property type="project" value="UniProtKB-SubCell"/>
</dbReference>
<keyword evidence="11" id="KW-0325">Glycoprotein</keyword>
<organism evidence="19 20">
    <name type="scientific">Sinocyclocheilus anshuiensis</name>
    <dbReference type="NCBI Taxonomy" id="1608454"/>
    <lineage>
        <taxon>Eukaryota</taxon>
        <taxon>Metazoa</taxon>
        <taxon>Chordata</taxon>
        <taxon>Craniata</taxon>
        <taxon>Vertebrata</taxon>
        <taxon>Euteleostomi</taxon>
        <taxon>Actinopterygii</taxon>
        <taxon>Neopterygii</taxon>
        <taxon>Teleostei</taxon>
        <taxon>Ostariophysi</taxon>
        <taxon>Cypriniformes</taxon>
        <taxon>Cyprinidae</taxon>
        <taxon>Cyprininae</taxon>
        <taxon>Sinocyclocheilus</taxon>
    </lineage>
</organism>
<keyword evidence="12" id="KW-0458">Lysosome</keyword>
<evidence type="ECO:0000256" key="17">
    <source>
        <dbReference type="SAM" id="MobiDB-lite"/>
    </source>
</evidence>
<dbReference type="GO" id="GO:0005886">
    <property type="term" value="C:plasma membrane"/>
    <property type="evidence" value="ECO:0007669"/>
    <property type="project" value="UniProtKB-SubCell"/>
</dbReference>
<reference evidence="19" key="2">
    <citation type="submission" date="2025-09" db="UniProtKB">
        <authorList>
            <consortium name="Ensembl"/>
        </authorList>
    </citation>
    <scope>IDENTIFICATION</scope>
</reference>
<evidence type="ECO:0000256" key="5">
    <source>
        <dbReference type="ARBA" id="ARBA00022685"/>
    </source>
</evidence>
<dbReference type="AlphaFoldDB" id="A0A671N878"/>
<dbReference type="InterPro" id="IPR007084">
    <property type="entry name" value="BRICHOS_dom"/>
</dbReference>
<dbReference type="PROSITE" id="PS50869">
    <property type="entry name" value="BRICHOS"/>
    <property type="match status" value="1"/>
</dbReference>
<evidence type="ECO:0000256" key="14">
    <source>
        <dbReference type="ARBA" id="ARBA00037874"/>
    </source>
</evidence>
<feature type="region of interest" description="Disordered" evidence="17">
    <location>
        <begin position="1"/>
        <end position="23"/>
    </location>
</feature>
<accession>A0A671N878</accession>